<evidence type="ECO:0000313" key="8">
    <source>
        <dbReference type="EMBL" id="OAD76953.1"/>
    </source>
</evidence>
<dbReference type="InParanoid" id="A0A162UPZ0"/>
<dbReference type="OrthoDB" id="407355at2759"/>
<dbReference type="STRING" id="763407.A0A162UPZ0"/>
<evidence type="ECO:0000256" key="2">
    <source>
        <dbReference type="ARBA" id="ARBA00022723"/>
    </source>
</evidence>
<gene>
    <name evidence="8" type="ORF">PHYBLDRAFT_62861</name>
</gene>
<sequence>MPSKFGSFSSCFIAFAVLLSIISNVLAISDTLASTSISNVQPAIQDNGITVSEDDVGNLPMSYQSQYLAEPNQQSNELIQSALIGSESPNVSPSPIKVSVEPIVTEEDNETNTSAIENTPVESIAVAAVTVEQPPSPARPHPPLVTGCRTQGQIAVTYSEGPSDATAKIVHQLNDAGAHANFFINATWLYTQQYAMVAQNIYNGGHFIGMTYRVKNDDSASLSEDEIRKDIINDARIIETLIHVAPKYVRLHYTPKKDFKTEAILDDLGFILVGHNLDSKDYQKRAPIGPDSVAAVYSEAFHSQKDTYDAKGSFISIQYDIPDTGSSIGVPHVIDTINKEGYTMVRLDGCLNDPKPYKKSAESREYVADKYAFNTAGYSQGQKDIPEEVIEAAKAEAAKSKISKSHRSDGVIGSPLKAHILLIIGFSLALWL</sequence>
<dbReference type="Pfam" id="PF01522">
    <property type="entry name" value="Polysacc_deac_1"/>
    <property type="match status" value="1"/>
</dbReference>
<comment type="cofactor">
    <cofactor evidence="1">
        <name>Co(2+)</name>
        <dbReference type="ChEBI" id="CHEBI:48828"/>
    </cofactor>
</comment>
<feature type="signal peptide" evidence="6">
    <location>
        <begin position="1"/>
        <end position="27"/>
    </location>
</feature>
<protein>
    <submittedName>
        <fullName evidence="8">Chitin deacetylase</fullName>
    </submittedName>
</protein>
<dbReference type="Proteomes" id="UP000077315">
    <property type="component" value="Unassembled WGS sequence"/>
</dbReference>
<dbReference type="GO" id="GO:0046872">
    <property type="term" value="F:metal ion binding"/>
    <property type="evidence" value="ECO:0007669"/>
    <property type="project" value="UniProtKB-KW"/>
</dbReference>
<evidence type="ECO:0000256" key="3">
    <source>
        <dbReference type="ARBA" id="ARBA00022729"/>
    </source>
</evidence>
<organism evidence="8 9">
    <name type="scientific">Phycomyces blakesleeanus (strain ATCC 8743b / DSM 1359 / FGSC 10004 / NBRC 33097 / NRRL 1555)</name>
    <dbReference type="NCBI Taxonomy" id="763407"/>
    <lineage>
        <taxon>Eukaryota</taxon>
        <taxon>Fungi</taxon>
        <taxon>Fungi incertae sedis</taxon>
        <taxon>Mucoromycota</taxon>
        <taxon>Mucoromycotina</taxon>
        <taxon>Mucoromycetes</taxon>
        <taxon>Mucorales</taxon>
        <taxon>Phycomycetaceae</taxon>
        <taxon>Phycomyces</taxon>
    </lineage>
</organism>
<evidence type="ECO:0000256" key="5">
    <source>
        <dbReference type="ARBA" id="ARBA00023277"/>
    </source>
</evidence>
<evidence type="ECO:0000313" key="9">
    <source>
        <dbReference type="Proteomes" id="UP000077315"/>
    </source>
</evidence>
<feature type="chain" id="PRO_5007840383" evidence="6">
    <location>
        <begin position="28"/>
        <end position="432"/>
    </location>
</feature>
<dbReference type="InterPro" id="IPR002509">
    <property type="entry name" value="NODB_dom"/>
</dbReference>
<dbReference type="VEuPathDB" id="FungiDB:PHYBLDRAFT_62861"/>
<dbReference type="EMBL" id="KV440975">
    <property type="protein sequence ID" value="OAD76953.1"/>
    <property type="molecule type" value="Genomic_DNA"/>
</dbReference>
<proteinExistence type="predicted"/>
<dbReference type="InterPro" id="IPR011330">
    <property type="entry name" value="Glyco_hydro/deAcase_b/a-brl"/>
</dbReference>
<dbReference type="GO" id="GO:0005975">
    <property type="term" value="P:carbohydrate metabolic process"/>
    <property type="evidence" value="ECO:0007669"/>
    <property type="project" value="InterPro"/>
</dbReference>
<keyword evidence="4" id="KW-0378">Hydrolase</keyword>
<dbReference type="PANTHER" id="PTHR46471">
    <property type="entry name" value="CHITIN DEACETYLASE"/>
    <property type="match status" value="1"/>
</dbReference>
<evidence type="ECO:0000256" key="1">
    <source>
        <dbReference type="ARBA" id="ARBA00001941"/>
    </source>
</evidence>
<dbReference type="Gene3D" id="3.20.20.370">
    <property type="entry name" value="Glycoside hydrolase/deacetylase"/>
    <property type="match status" value="1"/>
</dbReference>
<feature type="domain" description="NodB homology" evidence="7">
    <location>
        <begin position="152"/>
        <end position="345"/>
    </location>
</feature>
<dbReference type="PANTHER" id="PTHR46471:SF2">
    <property type="entry name" value="CHITIN DEACETYLASE-RELATED"/>
    <property type="match status" value="1"/>
</dbReference>
<dbReference type="SUPFAM" id="SSF88713">
    <property type="entry name" value="Glycoside hydrolase/deacetylase"/>
    <property type="match status" value="1"/>
</dbReference>
<evidence type="ECO:0000256" key="6">
    <source>
        <dbReference type="SAM" id="SignalP"/>
    </source>
</evidence>
<accession>A0A162UPZ0</accession>
<dbReference type="PROSITE" id="PS51677">
    <property type="entry name" value="NODB"/>
    <property type="match status" value="1"/>
</dbReference>
<dbReference type="AlphaFoldDB" id="A0A162UPZ0"/>
<keyword evidence="9" id="KW-1185">Reference proteome</keyword>
<keyword evidence="5" id="KW-0119">Carbohydrate metabolism</keyword>
<keyword evidence="3 6" id="KW-0732">Signal</keyword>
<reference evidence="9" key="1">
    <citation type="submission" date="2015-06" db="EMBL/GenBank/DDBJ databases">
        <title>Expansion of signal transduction pathways in fungi by whole-genome duplication.</title>
        <authorList>
            <consortium name="DOE Joint Genome Institute"/>
            <person name="Corrochano L.M."/>
            <person name="Kuo A."/>
            <person name="Marcet-Houben M."/>
            <person name="Polaino S."/>
            <person name="Salamov A."/>
            <person name="Villalobos J.M."/>
            <person name="Alvarez M.I."/>
            <person name="Avalos J."/>
            <person name="Benito E.P."/>
            <person name="Benoit I."/>
            <person name="Burger G."/>
            <person name="Camino L.P."/>
            <person name="Canovas D."/>
            <person name="Cerda-Olmedo E."/>
            <person name="Cheng J.-F."/>
            <person name="Dominguez A."/>
            <person name="Elias M."/>
            <person name="Eslava A.P."/>
            <person name="Glaser F."/>
            <person name="Grimwood J."/>
            <person name="Gutierrez G."/>
            <person name="Heitman J."/>
            <person name="Henrissat B."/>
            <person name="Iturriaga E.A."/>
            <person name="Lang B.F."/>
            <person name="Lavin J.L."/>
            <person name="Lee S."/>
            <person name="Li W."/>
            <person name="Lindquist E."/>
            <person name="Lopez-Garcia S."/>
            <person name="Luque E.M."/>
            <person name="Marcos A.T."/>
            <person name="Martin J."/>
            <person name="McCluskey K."/>
            <person name="Medina H.R."/>
            <person name="Miralles-Duran A."/>
            <person name="Miyazaki A."/>
            <person name="Munoz-Torres E."/>
            <person name="Oguiza J.A."/>
            <person name="Ohm R."/>
            <person name="Olmedo M."/>
            <person name="Orejas M."/>
            <person name="Ortiz-Castellanos L."/>
            <person name="Pisabarro A.G."/>
            <person name="Rodriguez-Romero J."/>
            <person name="Ruiz-Herrera J."/>
            <person name="Ruiz-Vazquez R."/>
            <person name="Sanz C."/>
            <person name="Schackwitz W."/>
            <person name="Schmutz J."/>
            <person name="Shahriari M."/>
            <person name="Shelest E."/>
            <person name="Silva-Franco F."/>
            <person name="Soanes D."/>
            <person name="Syed K."/>
            <person name="Tagua V.G."/>
            <person name="Talbot N.J."/>
            <person name="Thon M."/>
            <person name="De vries R.P."/>
            <person name="Wiebenga A."/>
            <person name="Yadav J.S."/>
            <person name="Braun E.L."/>
            <person name="Baker S."/>
            <person name="Garre V."/>
            <person name="Horwitz B."/>
            <person name="Torres-Martinez S."/>
            <person name="Idnurm A."/>
            <person name="Herrera-Estrella A."/>
            <person name="Gabaldon T."/>
            <person name="Grigoriev I.V."/>
        </authorList>
    </citation>
    <scope>NUCLEOTIDE SEQUENCE [LARGE SCALE GENOMIC DNA]</scope>
    <source>
        <strain evidence="9">NRRL 1555(-)</strain>
    </source>
</reference>
<keyword evidence="2" id="KW-0479">Metal-binding</keyword>
<dbReference type="GeneID" id="29001933"/>
<evidence type="ECO:0000259" key="7">
    <source>
        <dbReference type="PROSITE" id="PS51677"/>
    </source>
</evidence>
<evidence type="ECO:0000256" key="4">
    <source>
        <dbReference type="ARBA" id="ARBA00022801"/>
    </source>
</evidence>
<dbReference type="GO" id="GO:0016810">
    <property type="term" value="F:hydrolase activity, acting on carbon-nitrogen (but not peptide) bonds"/>
    <property type="evidence" value="ECO:0007669"/>
    <property type="project" value="InterPro"/>
</dbReference>
<dbReference type="RefSeq" id="XP_018294993.1">
    <property type="nucleotide sequence ID" value="XM_018441027.1"/>
</dbReference>
<name>A0A162UPZ0_PHYB8</name>